<evidence type="ECO:0000313" key="1">
    <source>
        <dbReference type="EMBL" id="MDM4019523.1"/>
    </source>
</evidence>
<accession>A0ABT7PT37</accession>
<sequence>VIVASEFPVAHRFCVRMLRVCDELLLDFPSLPDTPVAGRNRGRLQMDFCGTACRLCPGGGHTSIPRYPVVGLVVWRRLRSG</sequence>
<dbReference type="EMBL" id="JASZZN010000100">
    <property type="protein sequence ID" value="MDM4019523.1"/>
    <property type="molecule type" value="Genomic_DNA"/>
</dbReference>
<reference evidence="1 2" key="1">
    <citation type="submission" date="2023-06" db="EMBL/GenBank/DDBJ databases">
        <title>Roseiconus lacunae JC819 isolated from Gulf of Mannar region, Tamil Nadu.</title>
        <authorList>
            <person name="Pk S."/>
            <person name="Ch S."/>
            <person name="Ch V.R."/>
        </authorList>
    </citation>
    <scope>NUCLEOTIDE SEQUENCE [LARGE SCALE GENOMIC DNA]</scope>
    <source>
        <strain evidence="1 2">JC819</strain>
    </source>
</reference>
<dbReference type="Proteomes" id="UP001239462">
    <property type="component" value="Unassembled WGS sequence"/>
</dbReference>
<comment type="caution">
    <text evidence="1">The sequence shown here is derived from an EMBL/GenBank/DDBJ whole genome shotgun (WGS) entry which is preliminary data.</text>
</comment>
<organism evidence="1 2">
    <name type="scientific">Roseiconus lacunae</name>
    <dbReference type="NCBI Taxonomy" id="2605694"/>
    <lineage>
        <taxon>Bacteria</taxon>
        <taxon>Pseudomonadati</taxon>
        <taxon>Planctomycetota</taxon>
        <taxon>Planctomycetia</taxon>
        <taxon>Pirellulales</taxon>
        <taxon>Pirellulaceae</taxon>
        <taxon>Roseiconus</taxon>
    </lineage>
</organism>
<gene>
    <name evidence="1" type="ORF">QTN89_28985</name>
</gene>
<protein>
    <submittedName>
        <fullName evidence="1">Uncharacterized protein</fullName>
    </submittedName>
</protein>
<feature type="non-terminal residue" evidence="1">
    <location>
        <position position="1"/>
    </location>
</feature>
<keyword evidence="2" id="KW-1185">Reference proteome</keyword>
<proteinExistence type="predicted"/>
<name>A0ABT7PT37_9BACT</name>
<evidence type="ECO:0000313" key="2">
    <source>
        <dbReference type="Proteomes" id="UP001239462"/>
    </source>
</evidence>
<dbReference type="RefSeq" id="WP_289167647.1">
    <property type="nucleotide sequence ID" value="NZ_JASZZN010000100.1"/>
</dbReference>